<dbReference type="NCBIfam" id="NF007017">
    <property type="entry name" value="PRK09482.1"/>
    <property type="match status" value="1"/>
</dbReference>
<comment type="caution">
    <text evidence="7">The sequence shown here is derived from an EMBL/GenBank/DDBJ whole genome shotgun (WGS) entry which is preliminary data.</text>
</comment>
<proteinExistence type="predicted"/>
<evidence type="ECO:0000313" key="8">
    <source>
        <dbReference type="Proteomes" id="UP000012043"/>
    </source>
</evidence>
<dbReference type="Pfam" id="PF02739">
    <property type="entry name" value="5_3_exonuc_N"/>
    <property type="match status" value="1"/>
</dbReference>
<keyword evidence="3" id="KW-0378">Hydrolase</keyword>
<sequence>MARVVLIDALNLIRRLYAVQERPYLPLAEDVADTTRAQIQSNTRQMLKQAIARLRQELQPSHGLMVFDGGGSQWRQQLCPCYKANRKPMPALLAEVLPELQQDTEQLGLRCFKQNEYEADDVIATIACKVRLHQHEAIIVSTDKGYLPLLNQGVQIYDAFGRNFASVASVKEKFGVAPEQLVSWWSLVGDSTNNIPGVAGIGPKSAEELMQLGNSLNQALQHPDCPKKLKQKIIDHKQDILLYTQVLALQTNLELGINLQDIRLSVQEPG</sequence>
<dbReference type="PATRIC" id="fig|1197174.4.peg.902"/>
<evidence type="ECO:0000313" key="7">
    <source>
        <dbReference type="EMBL" id="EJI86200.1"/>
    </source>
</evidence>
<keyword evidence="2 7" id="KW-0255">Endonuclease</keyword>
<evidence type="ECO:0000256" key="3">
    <source>
        <dbReference type="ARBA" id="ARBA00022801"/>
    </source>
</evidence>
<dbReference type="InterPro" id="IPR002421">
    <property type="entry name" value="5-3_exonuclease"/>
</dbReference>
<accession>J1YE31</accession>
<evidence type="ECO:0000256" key="1">
    <source>
        <dbReference type="ARBA" id="ARBA00022722"/>
    </source>
</evidence>
<dbReference type="Gene3D" id="1.10.150.20">
    <property type="entry name" value="5' to 3' exonuclease, C-terminal subdomain"/>
    <property type="match status" value="1"/>
</dbReference>
<dbReference type="InterPro" id="IPR020045">
    <property type="entry name" value="DNA_polI_H3TH"/>
</dbReference>
<keyword evidence="1" id="KW-0540">Nuclease</keyword>
<dbReference type="CDD" id="cd09859">
    <property type="entry name" value="PIN_53EXO"/>
    <property type="match status" value="1"/>
</dbReference>
<dbReference type="EMBL" id="ALAB01000007">
    <property type="protein sequence ID" value="EJI86200.1"/>
    <property type="molecule type" value="Genomic_DNA"/>
</dbReference>
<dbReference type="InterPro" id="IPR020046">
    <property type="entry name" value="5-3_exonucl_a-hlix_arch_N"/>
</dbReference>
<dbReference type="InterPro" id="IPR038969">
    <property type="entry name" value="FEN"/>
</dbReference>
<gene>
    <name evidence="7" type="ORF">AEST_09210</name>
</gene>
<keyword evidence="8" id="KW-1185">Reference proteome</keyword>
<dbReference type="SMART" id="SM00475">
    <property type="entry name" value="53EXOc"/>
    <property type="match status" value="1"/>
</dbReference>
<dbReference type="PANTHER" id="PTHR42646">
    <property type="entry name" value="FLAP ENDONUCLEASE XNI"/>
    <property type="match status" value="1"/>
</dbReference>
<dbReference type="SUPFAM" id="SSF47807">
    <property type="entry name" value="5' to 3' exonuclease, C-terminal subdomain"/>
    <property type="match status" value="1"/>
</dbReference>
<dbReference type="GO" id="GO:0003677">
    <property type="term" value="F:DNA binding"/>
    <property type="evidence" value="ECO:0007669"/>
    <property type="project" value="UniProtKB-KW"/>
</dbReference>
<dbReference type="Pfam" id="PF01367">
    <property type="entry name" value="5_3_exonuc"/>
    <property type="match status" value="1"/>
</dbReference>
<name>J1YE31_9ALTE</name>
<dbReference type="InterPro" id="IPR036279">
    <property type="entry name" value="5-3_exonuclease_C_sf"/>
</dbReference>
<dbReference type="CDD" id="cd09898">
    <property type="entry name" value="H3TH_53EXO"/>
    <property type="match status" value="1"/>
</dbReference>
<evidence type="ECO:0000259" key="6">
    <source>
        <dbReference type="SMART" id="SM00475"/>
    </source>
</evidence>
<dbReference type="FunFam" id="1.10.150.20:FF:000003">
    <property type="entry name" value="DNA polymerase I"/>
    <property type="match status" value="1"/>
</dbReference>
<reference evidence="7 8" key="1">
    <citation type="journal article" date="2012" name="J. Bacteriol.">
        <title>Genome Sequence of Pectin-Degrading Alishewanella aestuarii Strain B11T, Isolated from Tidal Flat Sediment.</title>
        <authorList>
            <person name="Jung J."/>
            <person name="Choi S."/>
            <person name="Chun J."/>
            <person name="Park W."/>
        </authorList>
    </citation>
    <scope>NUCLEOTIDE SEQUENCE [LARGE SCALE GENOMIC DNA]</scope>
    <source>
        <strain evidence="7 8">B11</strain>
    </source>
</reference>
<dbReference type="AlphaFoldDB" id="J1YE31"/>
<dbReference type="PANTHER" id="PTHR42646:SF2">
    <property type="entry name" value="5'-3' EXONUCLEASE FAMILY PROTEIN"/>
    <property type="match status" value="1"/>
</dbReference>
<keyword evidence="4" id="KW-0630">Potassium</keyword>
<dbReference type="InterPro" id="IPR008918">
    <property type="entry name" value="HhH2"/>
</dbReference>
<dbReference type="GO" id="GO:0008409">
    <property type="term" value="F:5'-3' exonuclease activity"/>
    <property type="evidence" value="ECO:0007669"/>
    <property type="project" value="InterPro"/>
</dbReference>
<evidence type="ECO:0000256" key="5">
    <source>
        <dbReference type="ARBA" id="ARBA00023125"/>
    </source>
</evidence>
<organism evidence="7 8">
    <name type="scientific">Alishewanella aestuarii B11</name>
    <dbReference type="NCBI Taxonomy" id="1197174"/>
    <lineage>
        <taxon>Bacteria</taxon>
        <taxon>Pseudomonadati</taxon>
        <taxon>Pseudomonadota</taxon>
        <taxon>Gammaproteobacteria</taxon>
        <taxon>Alteromonadales</taxon>
        <taxon>Alteromonadaceae</taxon>
        <taxon>Alishewanella</taxon>
    </lineage>
</organism>
<dbReference type="Gene3D" id="3.40.50.1010">
    <property type="entry name" value="5'-nuclease"/>
    <property type="match status" value="1"/>
</dbReference>
<evidence type="ECO:0000256" key="4">
    <source>
        <dbReference type="ARBA" id="ARBA00022958"/>
    </source>
</evidence>
<evidence type="ECO:0000256" key="2">
    <source>
        <dbReference type="ARBA" id="ARBA00022759"/>
    </source>
</evidence>
<dbReference type="GO" id="GO:0017108">
    <property type="term" value="F:5'-flap endonuclease activity"/>
    <property type="evidence" value="ECO:0007669"/>
    <property type="project" value="InterPro"/>
</dbReference>
<keyword evidence="5" id="KW-0238">DNA-binding</keyword>
<dbReference type="SUPFAM" id="SSF88723">
    <property type="entry name" value="PIN domain-like"/>
    <property type="match status" value="1"/>
</dbReference>
<protein>
    <submittedName>
        <fullName evidence="7">Flap endonuclease-like protein</fullName>
    </submittedName>
</protein>
<dbReference type="InterPro" id="IPR029060">
    <property type="entry name" value="PIN-like_dom_sf"/>
</dbReference>
<feature type="domain" description="5'-3' exonuclease" evidence="6">
    <location>
        <begin position="2"/>
        <end position="265"/>
    </location>
</feature>
<dbReference type="Proteomes" id="UP000012043">
    <property type="component" value="Unassembled WGS sequence"/>
</dbReference>
<dbReference type="RefSeq" id="WP_008607368.1">
    <property type="nucleotide sequence ID" value="NZ_ALAB01000007.1"/>
</dbReference>
<dbReference type="GO" id="GO:0033567">
    <property type="term" value="P:DNA replication, Okazaki fragment processing"/>
    <property type="evidence" value="ECO:0007669"/>
    <property type="project" value="InterPro"/>
</dbReference>
<dbReference type="SMART" id="SM00279">
    <property type="entry name" value="HhH2"/>
    <property type="match status" value="1"/>
</dbReference>